<dbReference type="GO" id="GO:0005737">
    <property type="term" value="C:cytoplasm"/>
    <property type="evidence" value="ECO:0007669"/>
    <property type="project" value="UniProtKB-SubCell"/>
</dbReference>
<gene>
    <name evidence="11" type="ORF">SUTH_00905</name>
</gene>
<dbReference type="EMBL" id="AP012547">
    <property type="protein sequence ID" value="BAO28711.1"/>
    <property type="molecule type" value="Genomic_DNA"/>
</dbReference>
<comment type="similarity">
    <text evidence="2">Belongs to the CheZ family.</text>
</comment>
<evidence type="ECO:0000313" key="12">
    <source>
        <dbReference type="Proteomes" id="UP000031637"/>
    </source>
</evidence>
<evidence type="ECO:0000256" key="7">
    <source>
        <dbReference type="ARBA" id="ARBA00022801"/>
    </source>
</evidence>
<dbReference type="NCBIfam" id="NF008368">
    <property type="entry name" value="PRK11166.1"/>
    <property type="match status" value="1"/>
</dbReference>
<dbReference type="InterPro" id="IPR050992">
    <property type="entry name" value="CheZ_family_phosphatases"/>
</dbReference>
<keyword evidence="12" id="KW-1185">Reference proteome</keyword>
<organism evidence="11 12">
    <name type="scientific">Sulfuritalea hydrogenivorans sk43H</name>
    <dbReference type="NCBI Taxonomy" id="1223802"/>
    <lineage>
        <taxon>Bacteria</taxon>
        <taxon>Pseudomonadati</taxon>
        <taxon>Pseudomonadota</taxon>
        <taxon>Betaproteobacteria</taxon>
        <taxon>Nitrosomonadales</taxon>
        <taxon>Sterolibacteriaceae</taxon>
        <taxon>Sulfuritalea</taxon>
    </lineage>
</organism>
<name>W0SCE2_9PROT</name>
<evidence type="ECO:0000313" key="11">
    <source>
        <dbReference type="EMBL" id="BAO28711.1"/>
    </source>
</evidence>
<dbReference type="OrthoDB" id="9773007at2"/>
<dbReference type="GO" id="GO:0050920">
    <property type="term" value="P:regulation of chemotaxis"/>
    <property type="evidence" value="ECO:0007669"/>
    <property type="project" value="InterPro"/>
</dbReference>
<feature type="region of interest" description="Disordered" evidence="10">
    <location>
        <begin position="1"/>
        <end position="46"/>
    </location>
</feature>
<dbReference type="HOGENOM" id="CLU_080718_1_0_4"/>
<evidence type="ECO:0000256" key="5">
    <source>
        <dbReference type="ARBA" id="ARBA00022500"/>
    </source>
</evidence>
<evidence type="ECO:0000256" key="3">
    <source>
        <dbReference type="ARBA" id="ARBA00018484"/>
    </source>
</evidence>
<keyword evidence="4" id="KW-0963">Cytoplasm</keyword>
<dbReference type="GO" id="GO:0097588">
    <property type="term" value="P:archaeal or bacterial-type flagellum-dependent cell motility"/>
    <property type="evidence" value="ECO:0007669"/>
    <property type="project" value="UniProtKB-KW"/>
</dbReference>
<dbReference type="STRING" id="1223802.SUTH_00905"/>
<keyword evidence="7" id="KW-0378">Hydrolase</keyword>
<evidence type="ECO:0000256" key="9">
    <source>
        <dbReference type="ARBA" id="ARBA00029599"/>
    </source>
</evidence>
<dbReference type="GO" id="GO:0004721">
    <property type="term" value="F:phosphoprotein phosphatase activity"/>
    <property type="evidence" value="ECO:0007669"/>
    <property type="project" value="UniProtKB-KW"/>
</dbReference>
<keyword evidence="5" id="KW-0145">Chemotaxis</keyword>
<accession>W0SCE2</accession>
<evidence type="ECO:0000256" key="1">
    <source>
        <dbReference type="ARBA" id="ARBA00004496"/>
    </source>
</evidence>
<keyword evidence="8" id="KW-0904">Protein phosphatase</keyword>
<dbReference type="PANTHER" id="PTHR43693">
    <property type="entry name" value="PROTEIN PHOSPHATASE CHEZ"/>
    <property type="match status" value="1"/>
</dbReference>
<dbReference type="KEGG" id="shd:SUTH_00905"/>
<proteinExistence type="inferred from homology"/>
<evidence type="ECO:0000256" key="2">
    <source>
        <dbReference type="ARBA" id="ARBA00005908"/>
    </source>
</evidence>
<dbReference type="Gene3D" id="1.10.287.500">
    <property type="entry name" value="Helix hairpin bin"/>
    <property type="match status" value="1"/>
</dbReference>
<comment type="subcellular location">
    <subcellularLocation>
        <location evidence="1">Cytoplasm</location>
    </subcellularLocation>
</comment>
<dbReference type="InterPro" id="IPR007439">
    <property type="entry name" value="Chemotax_Pase_CheZ"/>
</dbReference>
<dbReference type="GO" id="GO:0009288">
    <property type="term" value="C:bacterial-type flagellum"/>
    <property type="evidence" value="ECO:0007669"/>
    <property type="project" value="InterPro"/>
</dbReference>
<sequence>MANPIKPDDGSDSDDLQALFDSIAAGAPPAPPPPPARADSSGDSDDLQALFDSVAQAQPTEAAVSSAPTVASSDGAPQEEVVFNRLGHLARQLHDSLRGLGADKLLEDAAHKAIPDARQRLTYIAQMTEQAASKVLNAADIAKPVQDELMARSEAMSKRWDKMFANQLSVDEFKLLAADTRTYFAEAPPKLKITNDQLMEIMLAQDFQDLTGQVIKKIVDVVQNMETQLLALLIEAMPEQRKAEAPEGLLNGPVINAAGRSDVVTNQSQVDDLLESLGF</sequence>
<dbReference type="RefSeq" id="WP_041097416.1">
    <property type="nucleotide sequence ID" value="NZ_AP012547.1"/>
</dbReference>
<evidence type="ECO:0000256" key="6">
    <source>
        <dbReference type="ARBA" id="ARBA00022779"/>
    </source>
</evidence>
<dbReference type="Proteomes" id="UP000031637">
    <property type="component" value="Chromosome"/>
</dbReference>
<dbReference type="AlphaFoldDB" id="W0SCE2"/>
<dbReference type="PANTHER" id="PTHR43693:SF1">
    <property type="entry name" value="PROTEIN PHOSPHATASE CHEZ"/>
    <property type="match status" value="1"/>
</dbReference>
<reference evidence="11 12" key="1">
    <citation type="journal article" date="2014" name="Syst. Appl. Microbiol.">
        <title>Complete genomes of freshwater sulfur oxidizers Sulfuricella denitrificans skB26 and Sulfuritalea hydrogenivorans sk43H: genetic insights into the sulfur oxidation pathway of betaproteobacteria.</title>
        <authorList>
            <person name="Watanabe T."/>
            <person name="Kojima H."/>
            <person name="Fukui M."/>
        </authorList>
    </citation>
    <scope>NUCLEOTIDE SEQUENCE [LARGE SCALE GENOMIC DNA]</scope>
    <source>
        <strain evidence="11">DSM22779</strain>
    </source>
</reference>
<evidence type="ECO:0000256" key="8">
    <source>
        <dbReference type="ARBA" id="ARBA00022912"/>
    </source>
</evidence>
<keyword evidence="6" id="KW-0283">Flagellar rotation</keyword>
<dbReference type="Pfam" id="PF04344">
    <property type="entry name" value="CheZ"/>
    <property type="match status" value="1"/>
</dbReference>
<evidence type="ECO:0000256" key="10">
    <source>
        <dbReference type="SAM" id="MobiDB-lite"/>
    </source>
</evidence>
<dbReference type="GO" id="GO:0006935">
    <property type="term" value="P:chemotaxis"/>
    <property type="evidence" value="ECO:0007669"/>
    <property type="project" value="UniProtKB-KW"/>
</dbReference>
<evidence type="ECO:0000256" key="4">
    <source>
        <dbReference type="ARBA" id="ARBA00022490"/>
    </source>
</evidence>
<protein>
    <recommendedName>
        <fullName evidence="3">Protein phosphatase CheZ</fullName>
    </recommendedName>
    <alternativeName>
        <fullName evidence="9">Chemotaxis protein CheZ</fullName>
    </alternativeName>
</protein>
<dbReference type="SUPFAM" id="SSF75708">
    <property type="entry name" value="Chemotaxis phosphatase CheZ"/>
    <property type="match status" value="1"/>
</dbReference>